<dbReference type="AlphaFoldDB" id="F2JQI7"/>
<dbReference type="EMBL" id="CP002582">
    <property type="protein sequence ID" value="ADZ84971.1"/>
    <property type="molecule type" value="Genomic_DNA"/>
</dbReference>
<accession>F2JQI7</accession>
<evidence type="ECO:0000313" key="2">
    <source>
        <dbReference type="Proteomes" id="UP000008467"/>
    </source>
</evidence>
<evidence type="ECO:0000313" key="1">
    <source>
        <dbReference type="EMBL" id="ADZ84971.1"/>
    </source>
</evidence>
<dbReference type="GO" id="GO:0008168">
    <property type="term" value="F:methyltransferase activity"/>
    <property type="evidence" value="ECO:0007669"/>
    <property type="project" value="UniProtKB-KW"/>
</dbReference>
<keyword evidence="2" id="KW-1185">Reference proteome</keyword>
<dbReference type="GO" id="GO:0032259">
    <property type="term" value="P:methylation"/>
    <property type="evidence" value="ECO:0007669"/>
    <property type="project" value="UniProtKB-KW"/>
</dbReference>
<organism evidence="1 2">
    <name type="scientific">Cellulosilyticum lentocellum (strain ATCC 49066 / DSM 5427 / NCIMB 11756 / RHM5)</name>
    <name type="common">Clostridium lentocellum</name>
    <dbReference type="NCBI Taxonomy" id="642492"/>
    <lineage>
        <taxon>Bacteria</taxon>
        <taxon>Bacillati</taxon>
        <taxon>Bacillota</taxon>
        <taxon>Clostridia</taxon>
        <taxon>Lachnospirales</taxon>
        <taxon>Cellulosilyticaceae</taxon>
        <taxon>Cellulosilyticum</taxon>
    </lineage>
</organism>
<keyword evidence="1" id="KW-0282">Flagellum</keyword>
<name>F2JQI7_CELLD</name>
<protein>
    <submittedName>
        <fullName evidence="1">Flagellin lysine-N-methylase</fullName>
    </submittedName>
</protein>
<reference evidence="1 2" key="1">
    <citation type="journal article" date="2011" name="J. Bacteriol.">
        <title>Complete genome sequence of the cellulose-degrading bacterium Cellulosilyticum lentocellum.</title>
        <authorList>
            <consortium name="US DOE Joint Genome Institute"/>
            <person name="Miller D.A."/>
            <person name="Suen G."/>
            <person name="Bruce D."/>
            <person name="Copeland A."/>
            <person name="Cheng J.F."/>
            <person name="Detter C."/>
            <person name="Goodwin L.A."/>
            <person name="Han C.S."/>
            <person name="Hauser L.J."/>
            <person name="Land M.L."/>
            <person name="Lapidus A."/>
            <person name="Lucas S."/>
            <person name="Meincke L."/>
            <person name="Pitluck S."/>
            <person name="Tapia R."/>
            <person name="Teshima H."/>
            <person name="Woyke T."/>
            <person name="Fox B.G."/>
            <person name="Angert E.R."/>
            <person name="Currie C.R."/>
        </authorList>
    </citation>
    <scope>NUCLEOTIDE SEQUENCE [LARGE SCALE GENOMIC DNA]</scope>
    <source>
        <strain evidence="2">ATCC 49066 / DSM 5427 / NCIMB 11756 / RHM5</strain>
    </source>
</reference>
<dbReference type="NCBIfam" id="NF038110">
    <property type="entry name" value="Lys_methyl_FliB"/>
    <property type="match status" value="1"/>
</dbReference>
<dbReference type="STRING" id="642492.Clole_3279"/>
<sequence length="389" mass="45340">MSNTIKVNYYDQFKCIADKCSLSCCQEWRIAVDDETHQKWQGVQLQGVTEAGKNKEPLELCSCVKKDENGYVVALKQDQQCPFLNQKKLCNLVIELGEAYLSDTCTTFPRQINEFGERTEYSLASCCPAVVDLLNENEGKLQFQQEGSSKQSDEVLMAVRDMLIAVMEEESYSVPERLMMLFYALLDLQTKKKLTQEQIKSHSAKKYLEPIVEAIRNMKFNVMDTFFERNELFLDIVENYRKQKLYVNYIEEISVLAESLEEEYSDEELLEKLKDFEAQLIPYEKLFKNYLVAELFGNSLMPDMTLEDLIIAFEWITLEYSVIKQGIFLKWLSGGSKEMTYTMVRDYITVISRITGYDHSDIKEYLENSFESIIWEWGYLALVVGHEKI</sequence>
<dbReference type="KEGG" id="cle:Clole_3279"/>
<keyword evidence="1" id="KW-0969">Cilium</keyword>
<dbReference type="RefSeq" id="WP_013658249.1">
    <property type="nucleotide sequence ID" value="NC_015275.1"/>
</dbReference>
<keyword evidence="1" id="KW-0966">Cell projection</keyword>
<dbReference type="HOGENOM" id="CLU_737474_0_0_9"/>
<dbReference type="Proteomes" id="UP000008467">
    <property type="component" value="Chromosome"/>
</dbReference>
<gene>
    <name evidence="1" type="ordered locus">Clole_3279</name>
</gene>
<keyword evidence="1" id="KW-0808">Transferase</keyword>
<dbReference type="eggNOG" id="COG0727">
    <property type="taxonomic scope" value="Bacteria"/>
</dbReference>
<keyword evidence="1" id="KW-0489">Methyltransferase</keyword>
<proteinExistence type="predicted"/>